<dbReference type="Proteomes" id="UP000030111">
    <property type="component" value="Unassembled WGS sequence"/>
</dbReference>
<dbReference type="eggNOG" id="COG2114">
    <property type="taxonomic scope" value="Bacteria"/>
</dbReference>
<evidence type="ECO:0000259" key="1">
    <source>
        <dbReference type="PROSITE" id="PS50125"/>
    </source>
</evidence>
<protein>
    <recommendedName>
        <fullName evidence="1">Guanylate cyclase domain-containing protein</fullName>
    </recommendedName>
</protein>
<gene>
    <name evidence="2" type="ORF">Q766_19910</name>
</gene>
<dbReference type="InterPro" id="IPR001054">
    <property type="entry name" value="A/G_cyclase"/>
</dbReference>
<dbReference type="AlphaFoldDB" id="A0A0A2MEF6"/>
<name>A0A0A2MEF6_9FLAO</name>
<sequence length="301" mass="32752">MLKNIPLMKTATFINHLKAHLCCPEQQVKKQLATIAVQQNDNTTSYQAFASCSVDVTKPQTTVYVSPAEQQLAQRYNLPANVTLAQGNTKKGNALSDLLGSITTRSEERNLGLLFLDIRNFTSIMEVYPAQTVLHVVRLLFLLFSKSIKENGGRIIETGGDSLYAVFGLDAPLGAVNDSVKASYAILNDLETFNTSYAIPQFGLDIEIGIGLHKGNVAVSYSDLDDLGHLTVMGLPVNIAARLQAATKELNNNIIISDEAYRILEPTANDDAISIRLKGISAPVPVRLLGYPYHSNLFATA</sequence>
<dbReference type="PROSITE" id="PS50125">
    <property type="entry name" value="GUANYLATE_CYCLASE_2"/>
    <property type="match status" value="1"/>
</dbReference>
<dbReference type="GO" id="GO:0035556">
    <property type="term" value="P:intracellular signal transduction"/>
    <property type="evidence" value="ECO:0007669"/>
    <property type="project" value="InterPro"/>
</dbReference>
<dbReference type="InterPro" id="IPR029787">
    <property type="entry name" value="Nucleotide_cyclase"/>
</dbReference>
<dbReference type="GO" id="GO:0004016">
    <property type="term" value="F:adenylate cyclase activity"/>
    <property type="evidence" value="ECO:0007669"/>
    <property type="project" value="UniProtKB-ARBA"/>
</dbReference>
<keyword evidence="3" id="KW-1185">Reference proteome</keyword>
<dbReference type="STRING" id="1121898.GCA_000422725_03961"/>
<dbReference type="Gene3D" id="3.30.70.1230">
    <property type="entry name" value="Nucleotide cyclase"/>
    <property type="match status" value="1"/>
</dbReference>
<dbReference type="EMBL" id="JRLY01000027">
    <property type="protein sequence ID" value="KGO91072.1"/>
    <property type="molecule type" value="Genomic_DNA"/>
</dbReference>
<evidence type="ECO:0000313" key="2">
    <source>
        <dbReference type="EMBL" id="KGO91072.1"/>
    </source>
</evidence>
<feature type="domain" description="Guanylate cyclase" evidence="1">
    <location>
        <begin position="112"/>
        <end position="244"/>
    </location>
</feature>
<accession>A0A0A2MEF6</accession>
<dbReference type="InterPro" id="IPR050697">
    <property type="entry name" value="Adenylyl/Guanylyl_Cyclase_3/4"/>
</dbReference>
<dbReference type="PANTHER" id="PTHR43081">
    <property type="entry name" value="ADENYLATE CYCLASE, TERMINAL-DIFFERENTIATION SPECIFIC-RELATED"/>
    <property type="match status" value="1"/>
</dbReference>
<comment type="caution">
    <text evidence="2">The sequence shown here is derived from an EMBL/GenBank/DDBJ whole genome shotgun (WGS) entry which is preliminary data.</text>
</comment>
<organism evidence="2 3">
    <name type="scientific">Flavobacterium subsaxonicum WB 4.1-42 = DSM 21790</name>
    <dbReference type="NCBI Taxonomy" id="1121898"/>
    <lineage>
        <taxon>Bacteria</taxon>
        <taxon>Pseudomonadati</taxon>
        <taxon>Bacteroidota</taxon>
        <taxon>Flavobacteriia</taxon>
        <taxon>Flavobacteriales</taxon>
        <taxon>Flavobacteriaceae</taxon>
        <taxon>Flavobacterium</taxon>
    </lineage>
</organism>
<proteinExistence type="predicted"/>
<dbReference type="SUPFAM" id="SSF55073">
    <property type="entry name" value="Nucleotide cyclase"/>
    <property type="match status" value="1"/>
</dbReference>
<dbReference type="Pfam" id="PF00211">
    <property type="entry name" value="Guanylate_cyc"/>
    <property type="match status" value="1"/>
</dbReference>
<dbReference type="GO" id="GO:0009190">
    <property type="term" value="P:cyclic nucleotide biosynthetic process"/>
    <property type="evidence" value="ECO:0007669"/>
    <property type="project" value="InterPro"/>
</dbReference>
<dbReference type="SMART" id="SM00044">
    <property type="entry name" value="CYCc"/>
    <property type="match status" value="1"/>
</dbReference>
<dbReference type="PANTHER" id="PTHR43081:SF1">
    <property type="entry name" value="ADENYLATE CYCLASE, TERMINAL-DIFFERENTIATION SPECIFIC"/>
    <property type="match status" value="1"/>
</dbReference>
<evidence type="ECO:0000313" key="3">
    <source>
        <dbReference type="Proteomes" id="UP000030111"/>
    </source>
</evidence>
<reference evidence="2 3" key="1">
    <citation type="submission" date="2013-09" db="EMBL/GenBank/DDBJ databases">
        <authorList>
            <person name="Zeng Z."/>
            <person name="Chen C."/>
        </authorList>
    </citation>
    <scope>NUCLEOTIDE SEQUENCE [LARGE SCALE GENOMIC DNA]</scope>
    <source>
        <strain evidence="2 3">WB 4.1-42</strain>
    </source>
</reference>
<dbReference type="CDD" id="cd07302">
    <property type="entry name" value="CHD"/>
    <property type="match status" value="1"/>
</dbReference>